<dbReference type="InterPro" id="IPR006068">
    <property type="entry name" value="ATPase_P-typ_cation-transptr_C"/>
</dbReference>
<dbReference type="EMBL" id="CP059404">
    <property type="protein sequence ID" value="QNE90573.1"/>
    <property type="molecule type" value="Genomic_DNA"/>
</dbReference>
<name>A0A7G7CSK7_9CORY</name>
<evidence type="ECO:0000256" key="11">
    <source>
        <dbReference type="ARBA" id="ARBA00049360"/>
    </source>
</evidence>
<dbReference type="InterPro" id="IPR059000">
    <property type="entry name" value="ATPase_P-type_domA"/>
</dbReference>
<dbReference type="SFLD" id="SFLDF00027">
    <property type="entry name" value="p-type_atpase"/>
    <property type="match status" value="1"/>
</dbReference>
<evidence type="ECO:0000256" key="9">
    <source>
        <dbReference type="ARBA" id="ARBA00022989"/>
    </source>
</evidence>
<feature type="region of interest" description="Disordered" evidence="12">
    <location>
        <begin position="172"/>
        <end position="194"/>
    </location>
</feature>
<accession>A0A7G7CSK7</accession>
<dbReference type="FunFam" id="2.70.150.10:FF:000160">
    <property type="entry name" value="Sarcoplasmic/endoplasmic reticulum calcium ATPase 1"/>
    <property type="match status" value="1"/>
</dbReference>
<dbReference type="Gene3D" id="2.70.150.10">
    <property type="entry name" value="Calcium-transporting ATPase, cytoplasmic transduction domain A"/>
    <property type="match status" value="1"/>
</dbReference>
<keyword evidence="6" id="KW-0067">ATP-binding</keyword>
<feature type="transmembrane region" description="Helical" evidence="13">
    <location>
        <begin position="764"/>
        <end position="784"/>
    </location>
</feature>
<dbReference type="InterPro" id="IPR001757">
    <property type="entry name" value="P_typ_ATPase"/>
</dbReference>
<feature type="transmembrane region" description="Helical" evidence="13">
    <location>
        <begin position="90"/>
        <end position="108"/>
    </location>
</feature>
<dbReference type="PROSITE" id="PS00154">
    <property type="entry name" value="ATPASE_E1_E2"/>
    <property type="match status" value="1"/>
</dbReference>
<dbReference type="InterPro" id="IPR008250">
    <property type="entry name" value="ATPase_P-typ_transduc_dom_A_sf"/>
</dbReference>
<keyword evidence="16" id="KW-1185">Reference proteome</keyword>
<feature type="transmembrane region" description="Helical" evidence="13">
    <location>
        <begin position="68"/>
        <end position="84"/>
    </location>
</feature>
<dbReference type="SUPFAM" id="SSF81660">
    <property type="entry name" value="Metal cation-transporting ATPase, ATP-binding domain N"/>
    <property type="match status" value="1"/>
</dbReference>
<evidence type="ECO:0000256" key="5">
    <source>
        <dbReference type="ARBA" id="ARBA00022741"/>
    </source>
</evidence>
<evidence type="ECO:0000256" key="2">
    <source>
        <dbReference type="ARBA" id="ARBA00005675"/>
    </source>
</evidence>
<reference evidence="15 16" key="1">
    <citation type="submission" date="2020-07" db="EMBL/GenBank/DDBJ databases">
        <title>Complete genome and description of Corynebacterium incognita strain Marseille-Q3630 sp. nov.</title>
        <authorList>
            <person name="Boxberger M."/>
        </authorList>
    </citation>
    <scope>NUCLEOTIDE SEQUENCE [LARGE SCALE GENOMIC DNA]</scope>
    <source>
        <strain evidence="15 16">Marseille-Q3630</strain>
    </source>
</reference>
<evidence type="ECO:0000256" key="4">
    <source>
        <dbReference type="ARBA" id="ARBA00022692"/>
    </source>
</evidence>
<evidence type="ECO:0000256" key="7">
    <source>
        <dbReference type="ARBA" id="ARBA00022842"/>
    </source>
</evidence>
<evidence type="ECO:0000256" key="3">
    <source>
        <dbReference type="ARBA" id="ARBA00022553"/>
    </source>
</evidence>
<feature type="domain" description="Cation-transporting P-type ATPase N-terminal" evidence="14">
    <location>
        <begin position="11"/>
        <end position="85"/>
    </location>
</feature>
<dbReference type="PRINTS" id="PR00119">
    <property type="entry name" value="CATATPASE"/>
</dbReference>
<dbReference type="Proteomes" id="UP000515743">
    <property type="component" value="Chromosome"/>
</dbReference>
<evidence type="ECO:0000313" key="15">
    <source>
        <dbReference type="EMBL" id="QNE90573.1"/>
    </source>
</evidence>
<dbReference type="InterPro" id="IPR044492">
    <property type="entry name" value="P_typ_ATPase_HD_dom"/>
</dbReference>
<dbReference type="Pfam" id="PF00122">
    <property type="entry name" value="E1-E2_ATPase"/>
    <property type="match status" value="1"/>
</dbReference>
<dbReference type="InterPro" id="IPR023298">
    <property type="entry name" value="ATPase_P-typ_TM_dom_sf"/>
</dbReference>
<dbReference type="SUPFAM" id="SSF56784">
    <property type="entry name" value="HAD-like"/>
    <property type="match status" value="1"/>
</dbReference>
<dbReference type="Gene3D" id="3.40.50.1000">
    <property type="entry name" value="HAD superfamily/HAD-like"/>
    <property type="match status" value="1"/>
</dbReference>
<keyword evidence="8" id="KW-1278">Translocase</keyword>
<evidence type="ECO:0000256" key="8">
    <source>
        <dbReference type="ARBA" id="ARBA00022967"/>
    </source>
</evidence>
<feature type="transmembrane region" description="Helical" evidence="13">
    <location>
        <begin position="859"/>
        <end position="878"/>
    </location>
</feature>
<dbReference type="GO" id="GO:1902600">
    <property type="term" value="P:proton transmembrane transport"/>
    <property type="evidence" value="ECO:0007669"/>
    <property type="project" value="TreeGrafter"/>
</dbReference>
<feature type="transmembrane region" description="Helical" evidence="13">
    <location>
        <begin position="253"/>
        <end position="271"/>
    </location>
</feature>
<comment type="subcellular location">
    <subcellularLocation>
        <location evidence="1">Cell membrane</location>
        <topology evidence="1">Multi-pass membrane protein</topology>
    </subcellularLocation>
</comment>
<dbReference type="GO" id="GO:0005524">
    <property type="term" value="F:ATP binding"/>
    <property type="evidence" value="ECO:0007669"/>
    <property type="project" value="UniProtKB-KW"/>
</dbReference>
<dbReference type="PANTHER" id="PTHR43294">
    <property type="entry name" value="SODIUM/POTASSIUM-TRANSPORTING ATPASE SUBUNIT ALPHA"/>
    <property type="match status" value="1"/>
</dbReference>
<dbReference type="InterPro" id="IPR023214">
    <property type="entry name" value="HAD_sf"/>
</dbReference>
<feature type="transmembrane region" description="Helical" evidence="13">
    <location>
        <begin position="283"/>
        <end position="311"/>
    </location>
</feature>
<evidence type="ECO:0000256" key="10">
    <source>
        <dbReference type="ARBA" id="ARBA00023136"/>
    </source>
</evidence>
<evidence type="ECO:0000256" key="6">
    <source>
        <dbReference type="ARBA" id="ARBA00022840"/>
    </source>
</evidence>
<evidence type="ECO:0000259" key="14">
    <source>
        <dbReference type="SMART" id="SM00831"/>
    </source>
</evidence>
<keyword evidence="5" id="KW-0547">Nucleotide-binding</keyword>
<dbReference type="InterPro" id="IPR004014">
    <property type="entry name" value="ATPase_P-typ_cation-transptr_N"/>
</dbReference>
<comment type="catalytic activity">
    <reaction evidence="11">
        <text>ATP + H2O = ADP + phosphate + H(+)</text>
        <dbReference type="Rhea" id="RHEA:13065"/>
        <dbReference type="ChEBI" id="CHEBI:15377"/>
        <dbReference type="ChEBI" id="CHEBI:15378"/>
        <dbReference type="ChEBI" id="CHEBI:30616"/>
        <dbReference type="ChEBI" id="CHEBI:43474"/>
        <dbReference type="ChEBI" id="CHEBI:456216"/>
    </reaction>
</comment>
<dbReference type="AlphaFoldDB" id="A0A7G7CSK7"/>
<dbReference type="GO" id="GO:0030007">
    <property type="term" value="P:intracellular potassium ion homeostasis"/>
    <property type="evidence" value="ECO:0007669"/>
    <property type="project" value="TreeGrafter"/>
</dbReference>
<dbReference type="PANTHER" id="PTHR43294:SF20">
    <property type="entry name" value="P-TYPE ATPASE"/>
    <property type="match status" value="1"/>
</dbReference>
<evidence type="ECO:0000256" key="12">
    <source>
        <dbReference type="SAM" id="MobiDB-lite"/>
    </source>
</evidence>
<proteinExistence type="inferred from homology"/>
<dbReference type="Pfam" id="PF00689">
    <property type="entry name" value="Cation_ATPase_C"/>
    <property type="match status" value="1"/>
</dbReference>
<dbReference type="SMART" id="SM00831">
    <property type="entry name" value="Cation_ATPase_N"/>
    <property type="match status" value="1"/>
</dbReference>
<dbReference type="Pfam" id="PF00690">
    <property type="entry name" value="Cation_ATPase_N"/>
    <property type="match status" value="1"/>
</dbReference>
<dbReference type="InterPro" id="IPR050510">
    <property type="entry name" value="Cation_transp_ATPase_P-type"/>
</dbReference>
<dbReference type="InterPro" id="IPR036412">
    <property type="entry name" value="HAD-like_sf"/>
</dbReference>
<dbReference type="InterPro" id="IPR018303">
    <property type="entry name" value="ATPase_P-typ_P_site"/>
</dbReference>
<dbReference type="Gene3D" id="3.40.1110.10">
    <property type="entry name" value="Calcium-transporting ATPase, cytoplasmic domain N"/>
    <property type="match status" value="1"/>
</dbReference>
<dbReference type="GO" id="GO:0016887">
    <property type="term" value="F:ATP hydrolysis activity"/>
    <property type="evidence" value="ECO:0007669"/>
    <property type="project" value="InterPro"/>
</dbReference>
<evidence type="ECO:0000256" key="1">
    <source>
        <dbReference type="ARBA" id="ARBA00004651"/>
    </source>
</evidence>
<comment type="similarity">
    <text evidence="2">Belongs to the cation transport ATPase (P-type) (TC 3.A.3) family. Type IIA subfamily.</text>
</comment>
<dbReference type="SFLD" id="SFLDS00003">
    <property type="entry name" value="Haloacid_Dehalogenase"/>
    <property type="match status" value="1"/>
</dbReference>
<dbReference type="InterPro" id="IPR023299">
    <property type="entry name" value="ATPase_P-typ_cyto_dom_N"/>
</dbReference>
<organism evidence="15 16">
    <name type="scientific">Corynebacterium incognita</name>
    <dbReference type="NCBI Taxonomy" id="2754725"/>
    <lineage>
        <taxon>Bacteria</taxon>
        <taxon>Bacillati</taxon>
        <taxon>Actinomycetota</taxon>
        <taxon>Actinomycetes</taxon>
        <taxon>Mycobacteriales</taxon>
        <taxon>Corynebacteriaceae</taxon>
        <taxon>Corynebacterium</taxon>
    </lineage>
</organism>
<gene>
    <name evidence="15" type="ORF">H0194_07880</name>
</gene>
<dbReference type="GO" id="GO:0006883">
    <property type="term" value="P:intracellular sodium ion homeostasis"/>
    <property type="evidence" value="ECO:0007669"/>
    <property type="project" value="TreeGrafter"/>
</dbReference>
<dbReference type="SUPFAM" id="SSF81653">
    <property type="entry name" value="Calcium ATPase, transduction domain A"/>
    <property type="match status" value="1"/>
</dbReference>
<keyword evidence="3" id="KW-0597">Phosphoprotein</keyword>
<dbReference type="NCBIfam" id="TIGR01494">
    <property type="entry name" value="ATPase_P-type"/>
    <property type="match status" value="2"/>
</dbReference>
<dbReference type="KEGG" id="cik:H0194_07880"/>
<dbReference type="FunFam" id="3.40.50.1000:FF:000028">
    <property type="entry name" value="Calcium-transporting P-type ATPase, putative"/>
    <property type="match status" value="1"/>
</dbReference>
<dbReference type="SUPFAM" id="SSF81665">
    <property type="entry name" value="Calcium ATPase, transmembrane domain M"/>
    <property type="match status" value="1"/>
</dbReference>
<dbReference type="PRINTS" id="PR00120">
    <property type="entry name" value="HATPASE"/>
</dbReference>
<dbReference type="GO" id="GO:0005886">
    <property type="term" value="C:plasma membrane"/>
    <property type="evidence" value="ECO:0007669"/>
    <property type="project" value="UniProtKB-SubCell"/>
</dbReference>
<evidence type="ECO:0000256" key="13">
    <source>
        <dbReference type="SAM" id="Phobius"/>
    </source>
</evidence>
<evidence type="ECO:0000313" key="16">
    <source>
        <dbReference type="Proteomes" id="UP000515743"/>
    </source>
</evidence>
<feature type="transmembrane region" description="Helical" evidence="13">
    <location>
        <begin position="718"/>
        <end position="736"/>
    </location>
</feature>
<dbReference type="GO" id="GO:1990573">
    <property type="term" value="P:potassium ion import across plasma membrane"/>
    <property type="evidence" value="ECO:0007669"/>
    <property type="project" value="TreeGrafter"/>
</dbReference>
<feature type="transmembrane region" description="Helical" evidence="13">
    <location>
        <begin position="790"/>
        <end position="809"/>
    </location>
</feature>
<keyword evidence="9 13" id="KW-1133">Transmembrane helix</keyword>
<dbReference type="Pfam" id="PF13246">
    <property type="entry name" value="Cation_ATPase"/>
    <property type="match status" value="1"/>
</dbReference>
<dbReference type="SFLD" id="SFLDG00002">
    <property type="entry name" value="C1.7:_P-type_atpase_like"/>
    <property type="match status" value="1"/>
</dbReference>
<keyword evidence="7" id="KW-0460">Magnesium</keyword>
<dbReference type="GO" id="GO:0036376">
    <property type="term" value="P:sodium ion export across plasma membrane"/>
    <property type="evidence" value="ECO:0007669"/>
    <property type="project" value="TreeGrafter"/>
</dbReference>
<sequence length="892" mass="93543">MRGDDVAVVAQAYSQSATEVLAALQTSAEEGLSPDAAATRLTEHGPNALPEASKDPAWLRFVRQFQDVMIYVLLASAVLTAVLGEWVDTTVIVAVVLINAIIGFVQEGKSEAALEGIKNMLSPQASVLRAGSWREVDATEVVPGDVVRLQAGDKVPADLRLITATNATAEESALTGESVPADKSASPAGPDAPLAERHSMAYSGTLLAAGSATGVVVSTGQGTEIGRINTLMGEVESLQTPLTRQIDAFTKKLAIGVMVAAVALGLLDFVVHSSPLVDAVLGAVGFAVAAIPEGLPALITITLALGVQTLAGKNAIARKLPAVQTLGSVTTICTDKTGTLTKNEMTVTRAVTIGQRFDVEGTGYEPRGAVTPAPTAQLDSLARIVGVTNETDVVQGEDGRWGIVGEPTEGALKSFALKLGADMSGARHATLPFSSEYKFMATTTDDALYVKGAPDVVLGRSTQQLGADGTPEPLDRAFWDHEIAELSDAGLRVLSAAYRPAAASTPSTLTEDAVGDDLIFVGLLGIVDPPRPEAIEAIADCHRAGIVVKMITGDAPGTAAAIAKQMGITDLTAEASAAVTGRDIEAASDDELVQLAHDHNVFARTSPEHKLRLVRALQSQGQIVSMTGDGVNDAPALRRADVGVAMGIKGTEVTKESAEIVLADDNFATISRAVHEGRRIWDNLRKALVFLLVTNGAQSLVMLLAILFGWLLPLSPLQILWVNTVTAITLAFAYAFEPAEADTMARPPLPSHEPIMRAPHIAQVALASALITAATMGSFYWLISQGVSEPGARTAATTVLVMAQSFYLFNVKALETSSLKPHVFTNNKVAWLVVGLLLLLQAGFIWLPFMHTLFGTAALPARAIGLAVALGLVVFLLIEAAKPLLYRATPRR</sequence>
<keyword evidence="4 13" id="KW-0812">Transmembrane</keyword>
<keyword evidence="10 13" id="KW-0472">Membrane</keyword>
<dbReference type="GO" id="GO:0005391">
    <property type="term" value="F:P-type sodium:potassium-exchanging transporter activity"/>
    <property type="evidence" value="ECO:0007669"/>
    <property type="project" value="TreeGrafter"/>
</dbReference>
<feature type="transmembrane region" description="Helical" evidence="13">
    <location>
        <begin position="829"/>
        <end position="847"/>
    </location>
</feature>
<protein>
    <submittedName>
        <fullName evidence="15">HAD-IC family P-type ATPase</fullName>
    </submittedName>
</protein>
<feature type="transmembrane region" description="Helical" evidence="13">
    <location>
        <begin position="688"/>
        <end position="712"/>
    </location>
</feature>
<dbReference type="Gene3D" id="1.20.1110.10">
    <property type="entry name" value="Calcium-transporting ATPase, transmembrane domain"/>
    <property type="match status" value="1"/>
</dbReference>